<sequence length="94" mass="10605">MLMRGEGWKDVDTRCRLVDWSHSSSDHSRFLAMQSWLRIRRRHASWLALCGLQTMENILDLMPSATLGISFLVLMLILGLDCWVVAGLDGGGMV</sequence>
<accession>A0A6G1G3Y2</accession>
<dbReference type="Proteomes" id="UP000504638">
    <property type="component" value="Unplaced"/>
</dbReference>
<proteinExistence type="predicted"/>
<evidence type="ECO:0000256" key="1">
    <source>
        <dbReference type="SAM" id="Phobius"/>
    </source>
</evidence>
<evidence type="ECO:0000313" key="3">
    <source>
        <dbReference type="Proteomes" id="UP000504638"/>
    </source>
</evidence>
<feature type="transmembrane region" description="Helical" evidence="1">
    <location>
        <begin position="65"/>
        <end position="86"/>
    </location>
</feature>
<dbReference type="AlphaFoldDB" id="A0A6G1G3Y2"/>
<dbReference type="GeneID" id="54415815"/>
<gene>
    <name evidence="2 4" type="ORF">P152DRAFT_326771</name>
</gene>
<keyword evidence="1" id="KW-0812">Transmembrane</keyword>
<name>A0A6G1G3Y2_9PEZI</name>
<keyword evidence="1" id="KW-0472">Membrane</keyword>
<reference evidence="4" key="3">
    <citation type="submission" date="2025-04" db="UniProtKB">
        <authorList>
            <consortium name="RefSeq"/>
        </authorList>
    </citation>
    <scope>IDENTIFICATION</scope>
    <source>
        <strain evidence="4">CBS 781.70</strain>
    </source>
</reference>
<organism evidence="2">
    <name type="scientific">Eremomyces bilateralis CBS 781.70</name>
    <dbReference type="NCBI Taxonomy" id="1392243"/>
    <lineage>
        <taxon>Eukaryota</taxon>
        <taxon>Fungi</taxon>
        <taxon>Dikarya</taxon>
        <taxon>Ascomycota</taxon>
        <taxon>Pezizomycotina</taxon>
        <taxon>Dothideomycetes</taxon>
        <taxon>Dothideomycetes incertae sedis</taxon>
        <taxon>Eremomycetales</taxon>
        <taxon>Eremomycetaceae</taxon>
        <taxon>Eremomyces</taxon>
    </lineage>
</organism>
<reference evidence="4" key="2">
    <citation type="submission" date="2020-04" db="EMBL/GenBank/DDBJ databases">
        <authorList>
            <consortium name="NCBI Genome Project"/>
        </authorList>
    </citation>
    <scope>NUCLEOTIDE SEQUENCE</scope>
    <source>
        <strain evidence="4">CBS 781.70</strain>
    </source>
</reference>
<reference evidence="2 4" key="1">
    <citation type="submission" date="2020-01" db="EMBL/GenBank/DDBJ databases">
        <authorList>
            <consortium name="DOE Joint Genome Institute"/>
            <person name="Haridas S."/>
            <person name="Albert R."/>
            <person name="Binder M."/>
            <person name="Bloem J."/>
            <person name="Labutti K."/>
            <person name="Salamov A."/>
            <person name="Andreopoulos B."/>
            <person name="Baker S.E."/>
            <person name="Barry K."/>
            <person name="Bills G."/>
            <person name="Bluhm B.H."/>
            <person name="Cannon C."/>
            <person name="Castanera R."/>
            <person name="Culley D.E."/>
            <person name="Daum C."/>
            <person name="Ezra D."/>
            <person name="Gonzalez J.B."/>
            <person name="Henrissat B."/>
            <person name="Kuo A."/>
            <person name="Liang C."/>
            <person name="Lipzen A."/>
            <person name="Lutzoni F."/>
            <person name="Magnuson J."/>
            <person name="Mondo S."/>
            <person name="Nolan M."/>
            <person name="Ohm R."/>
            <person name="Pangilinan J."/>
            <person name="Park H.-J."/>
            <person name="Ramirez L."/>
            <person name="Alfaro M."/>
            <person name="Sun H."/>
            <person name="Tritt A."/>
            <person name="Yoshinaga Y."/>
            <person name="Zwiers L.-H."/>
            <person name="Turgeon B.G."/>
            <person name="Goodwin S.B."/>
            <person name="Spatafora J.W."/>
            <person name="Crous P.W."/>
            <person name="Grigoriev I.V."/>
        </authorList>
    </citation>
    <scope>NUCLEOTIDE SEQUENCE</scope>
    <source>
        <strain evidence="2 4">CBS 781.70</strain>
    </source>
</reference>
<keyword evidence="3" id="KW-1185">Reference proteome</keyword>
<dbReference type="RefSeq" id="XP_033534438.1">
    <property type="nucleotide sequence ID" value="XM_033675245.1"/>
</dbReference>
<evidence type="ECO:0000313" key="4">
    <source>
        <dbReference type="RefSeq" id="XP_033534438.1"/>
    </source>
</evidence>
<dbReference type="EMBL" id="ML975156">
    <property type="protein sequence ID" value="KAF1812807.1"/>
    <property type="molecule type" value="Genomic_DNA"/>
</dbReference>
<keyword evidence="1" id="KW-1133">Transmembrane helix</keyword>
<evidence type="ECO:0000313" key="2">
    <source>
        <dbReference type="EMBL" id="KAF1812807.1"/>
    </source>
</evidence>
<protein>
    <submittedName>
        <fullName evidence="2 4">Uncharacterized protein</fullName>
    </submittedName>
</protein>